<reference evidence="6 7" key="1">
    <citation type="submission" date="2022-05" db="EMBL/GenBank/DDBJ databases">
        <authorList>
            <consortium name="Genoscope - CEA"/>
            <person name="William W."/>
        </authorList>
    </citation>
    <scope>NUCLEOTIDE SEQUENCE [LARGE SCALE GENOMIC DNA]</scope>
</reference>
<dbReference type="Pfam" id="PF13385">
    <property type="entry name" value="Laminin_G_3"/>
    <property type="match status" value="1"/>
</dbReference>
<keyword evidence="5" id="KW-0732">Signal</keyword>
<feature type="signal peptide" evidence="5">
    <location>
        <begin position="1"/>
        <end position="27"/>
    </location>
</feature>
<comment type="caution">
    <text evidence="6">The sequence shown here is derived from an EMBL/GenBank/DDBJ whole genome shotgun (WGS) entry which is preliminary data.</text>
</comment>
<dbReference type="InterPro" id="IPR051360">
    <property type="entry name" value="Neuronal_Pentraxin_Related"/>
</dbReference>
<evidence type="ECO:0000313" key="7">
    <source>
        <dbReference type="Proteomes" id="UP001159427"/>
    </source>
</evidence>
<evidence type="ECO:0000256" key="2">
    <source>
        <dbReference type="ARBA" id="ARBA00022723"/>
    </source>
</evidence>
<keyword evidence="7" id="KW-1185">Reference proteome</keyword>
<evidence type="ECO:0000256" key="1">
    <source>
        <dbReference type="ARBA" id="ARBA00001913"/>
    </source>
</evidence>
<dbReference type="Proteomes" id="UP001159427">
    <property type="component" value="Unassembled WGS sequence"/>
</dbReference>
<feature type="non-terminal residue" evidence="6">
    <location>
        <position position="182"/>
    </location>
</feature>
<evidence type="ECO:0000256" key="3">
    <source>
        <dbReference type="ARBA" id="ARBA00022837"/>
    </source>
</evidence>
<proteinExistence type="predicted"/>
<keyword evidence="3" id="KW-0106">Calcium</keyword>
<name>A0ABN8Q3C7_9CNID</name>
<sequence>MASERLIAFFALGILMTFLAQTKSVEATRRVVIPVGPRIVQCMKKVDELKKQIASLEKSKQEGFLFASSTVTNYVDAGNLSEPLDALTSCVWIKFEDSSRDMECVFSIPSQTEELEFVLLRAYGNLVLATKGRLGQYNVIQFNKWSHFCVTRESGTWRVYINGTLKDTFKKPGVIVGGEKWV</sequence>
<dbReference type="EMBL" id="CALNXI010001106">
    <property type="protein sequence ID" value="CAH3155758.1"/>
    <property type="molecule type" value="Genomic_DNA"/>
</dbReference>
<organism evidence="6 7">
    <name type="scientific">Porites evermanni</name>
    <dbReference type="NCBI Taxonomy" id="104178"/>
    <lineage>
        <taxon>Eukaryota</taxon>
        <taxon>Metazoa</taxon>
        <taxon>Cnidaria</taxon>
        <taxon>Anthozoa</taxon>
        <taxon>Hexacorallia</taxon>
        <taxon>Scleractinia</taxon>
        <taxon>Fungiina</taxon>
        <taxon>Poritidae</taxon>
        <taxon>Porites</taxon>
    </lineage>
</organism>
<keyword evidence="2" id="KW-0479">Metal-binding</keyword>
<dbReference type="SUPFAM" id="SSF49899">
    <property type="entry name" value="Concanavalin A-like lectins/glucanases"/>
    <property type="match status" value="1"/>
</dbReference>
<keyword evidence="4" id="KW-1015">Disulfide bond</keyword>
<comment type="cofactor">
    <cofactor evidence="1">
        <name>Ca(2+)</name>
        <dbReference type="ChEBI" id="CHEBI:29108"/>
    </cofactor>
</comment>
<evidence type="ECO:0000256" key="4">
    <source>
        <dbReference type="ARBA" id="ARBA00023157"/>
    </source>
</evidence>
<evidence type="ECO:0000313" key="6">
    <source>
        <dbReference type="EMBL" id="CAH3155758.1"/>
    </source>
</evidence>
<dbReference type="InterPro" id="IPR013320">
    <property type="entry name" value="ConA-like_dom_sf"/>
</dbReference>
<dbReference type="PANTHER" id="PTHR19277">
    <property type="entry name" value="PENTRAXIN"/>
    <property type="match status" value="1"/>
</dbReference>
<accession>A0ABN8Q3C7</accession>
<evidence type="ECO:0000256" key="5">
    <source>
        <dbReference type="SAM" id="SignalP"/>
    </source>
</evidence>
<evidence type="ECO:0008006" key="8">
    <source>
        <dbReference type="Google" id="ProtNLM"/>
    </source>
</evidence>
<dbReference type="Gene3D" id="2.60.120.200">
    <property type="match status" value="1"/>
</dbReference>
<gene>
    <name evidence="6" type="ORF">PEVE_00001940</name>
</gene>
<dbReference type="PANTHER" id="PTHR19277:SF161">
    <property type="entry name" value="LAMININ G DOMAIN-CONTAINING PROTEIN"/>
    <property type="match status" value="1"/>
</dbReference>
<protein>
    <recommendedName>
        <fullName evidence="8">Pentraxin</fullName>
    </recommendedName>
</protein>
<feature type="chain" id="PRO_5045670002" description="Pentraxin" evidence="5">
    <location>
        <begin position="28"/>
        <end position="182"/>
    </location>
</feature>